<keyword evidence="1" id="KW-0812">Transmembrane</keyword>
<keyword evidence="1" id="KW-0472">Membrane</keyword>
<evidence type="ECO:0000256" key="1">
    <source>
        <dbReference type="SAM" id="Phobius"/>
    </source>
</evidence>
<keyword evidence="2" id="KW-1185">Reference proteome</keyword>
<accession>A0A1S3DPS8</accession>
<dbReference type="PaxDb" id="121845-A0A1S3DPS8"/>
<name>A0A1S3DPS8_DIACI</name>
<dbReference type="GeneID" id="103522590"/>
<reference evidence="3" key="1">
    <citation type="submission" date="2025-08" db="UniProtKB">
        <authorList>
            <consortium name="RefSeq"/>
        </authorList>
    </citation>
    <scope>IDENTIFICATION</scope>
</reference>
<dbReference type="Proteomes" id="UP000079169">
    <property type="component" value="Unplaced"/>
</dbReference>
<protein>
    <submittedName>
        <fullName evidence="3">Uncharacterized protein LOC103522590</fullName>
    </submittedName>
</protein>
<organism evidence="2 3">
    <name type="scientific">Diaphorina citri</name>
    <name type="common">Asian citrus psyllid</name>
    <dbReference type="NCBI Taxonomy" id="121845"/>
    <lineage>
        <taxon>Eukaryota</taxon>
        <taxon>Metazoa</taxon>
        <taxon>Ecdysozoa</taxon>
        <taxon>Arthropoda</taxon>
        <taxon>Hexapoda</taxon>
        <taxon>Insecta</taxon>
        <taxon>Pterygota</taxon>
        <taxon>Neoptera</taxon>
        <taxon>Paraneoptera</taxon>
        <taxon>Hemiptera</taxon>
        <taxon>Sternorrhyncha</taxon>
        <taxon>Psylloidea</taxon>
        <taxon>Psyllidae</taxon>
        <taxon>Diaphorininae</taxon>
        <taxon>Diaphorina</taxon>
    </lineage>
</organism>
<evidence type="ECO:0000313" key="2">
    <source>
        <dbReference type="Proteomes" id="UP000079169"/>
    </source>
</evidence>
<sequence length="114" mass="12992">MSSSVISGLLLTSGIVQIAFTFLIGYMGARRHKPSWISNTAGLIWVSAIFICFILYSYDWTRFQSNFVHRDSVLCQAALLQNDNRSLNKSNNTKVQRFNYACIEVETHYHHVAS</sequence>
<feature type="transmembrane region" description="Helical" evidence="1">
    <location>
        <begin position="36"/>
        <end position="58"/>
    </location>
</feature>
<dbReference type="RefSeq" id="XP_008485911.1">
    <property type="nucleotide sequence ID" value="XM_008487689.2"/>
</dbReference>
<evidence type="ECO:0000313" key="3">
    <source>
        <dbReference type="RefSeq" id="XP_008485911.1"/>
    </source>
</evidence>
<feature type="transmembrane region" description="Helical" evidence="1">
    <location>
        <begin position="6"/>
        <end position="29"/>
    </location>
</feature>
<feature type="non-terminal residue" evidence="3">
    <location>
        <position position="114"/>
    </location>
</feature>
<proteinExistence type="predicted"/>
<keyword evidence="1" id="KW-1133">Transmembrane helix</keyword>
<dbReference type="KEGG" id="dci:103522590"/>
<gene>
    <name evidence="3" type="primary">LOC103522590</name>
</gene>
<dbReference type="AlphaFoldDB" id="A0A1S3DPS8"/>